<evidence type="ECO:0000313" key="2">
    <source>
        <dbReference type="EMBL" id="RFU41192.1"/>
    </source>
</evidence>
<reference evidence="2 3" key="1">
    <citation type="submission" date="2018-08" db="EMBL/GenBank/DDBJ databases">
        <title>Actinomadura jelena sp. nov., a novel Actinomycete isolated from soil in Chad.</title>
        <authorList>
            <person name="Shi L."/>
        </authorList>
    </citation>
    <scope>NUCLEOTIDE SEQUENCE [LARGE SCALE GENOMIC DNA]</scope>
    <source>
        <strain evidence="2 3">NEAU-G17</strain>
    </source>
</reference>
<evidence type="ECO:0000256" key="1">
    <source>
        <dbReference type="SAM" id="SignalP"/>
    </source>
</evidence>
<protein>
    <recommendedName>
        <fullName evidence="4">ATP/GTP-binding protein</fullName>
    </recommendedName>
</protein>
<organism evidence="2 3">
    <name type="scientific">Actinomadura logoneensis</name>
    <dbReference type="NCBI Taxonomy" id="2293572"/>
    <lineage>
        <taxon>Bacteria</taxon>
        <taxon>Bacillati</taxon>
        <taxon>Actinomycetota</taxon>
        <taxon>Actinomycetes</taxon>
        <taxon>Streptosporangiales</taxon>
        <taxon>Thermomonosporaceae</taxon>
        <taxon>Actinomadura</taxon>
    </lineage>
</organism>
<proteinExistence type="predicted"/>
<sequence>MRALAFMTLAGWTLCQPLTAASALASDPRPQRGVVTHAFGYDPWAVVPAAPKRSPGGKAAAPARGSTPTVVPTAVEIGSCLLAKGTVTSIECKPLPRGGDGPSPEVLAQRAVAHLVLPSPVIRTAPPRKHDGLVGLPEFFWADRAHWRPRTQRASAGGVWAEVAATPSRLNIRPGDGEVLSCDGPGTPYDLSRAPAGQDHTCTYTYQRSSAGLPHSAYRVTAEVVWKATWVGSGGVGGELPSLTRSSGFRLRIAEAQALTTH</sequence>
<dbReference type="Proteomes" id="UP000261811">
    <property type="component" value="Unassembled WGS sequence"/>
</dbReference>
<comment type="caution">
    <text evidence="2">The sequence shown here is derived from an EMBL/GenBank/DDBJ whole genome shotgun (WGS) entry which is preliminary data.</text>
</comment>
<dbReference type="AlphaFoldDB" id="A0A372JMF8"/>
<dbReference type="EMBL" id="QURH01000226">
    <property type="protein sequence ID" value="RFU41192.1"/>
    <property type="molecule type" value="Genomic_DNA"/>
</dbReference>
<accession>A0A372JMF8</accession>
<feature type="chain" id="PRO_5038622018" description="ATP/GTP-binding protein" evidence="1">
    <location>
        <begin position="26"/>
        <end position="262"/>
    </location>
</feature>
<name>A0A372JMF8_9ACTN</name>
<keyword evidence="1" id="KW-0732">Signal</keyword>
<gene>
    <name evidence="2" type="ORF">DZF91_12980</name>
</gene>
<evidence type="ECO:0008006" key="4">
    <source>
        <dbReference type="Google" id="ProtNLM"/>
    </source>
</evidence>
<dbReference type="OrthoDB" id="3742379at2"/>
<evidence type="ECO:0000313" key="3">
    <source>
        <dbReference type="Proteomes" id="UP000261811"/>
    </source>
</evidence>
<keyword evidence="3" id="KW-1185">Reference proteome</keyword>
<dbReference type="RefSeq" id="WP_117357729.1">
    <property type="nucleotide sequence ID" value="NZ_QURH01000226.1"/>
</dbReference>
<feature type="signal peptide" evidence="1">
    <location>
        <begin position="1"/>
        <end position="25"/>
    </location>
</feature>